<evidence type="ECO:0000256" key="4">
    <source>
        <dbReference type="ARBA" id="ARBA00022692"/>
    </source>
</evidence>
<dbReference type="PANTHER" id="PTHR40043:SF1">
    <property type="entry name" value="UPF0719 INNER MEMBRANE PROTEIN YJFL"/>
    <property type="match status" value="1"/>
</dbReference>
<dbReference type="Pfam" id="PF03994">
    <property type="entry name" value="DUF350"/>
    <property type="match status" value="1"/>
</dbReference>
<feature type="transmembrane region" description="Helical" evidence="7">
    <location>
        <begin position="50"/>
        <end position="70"/>
    </location>
</feature>
<dbReference type="EMBL" id="JXDG01000008">
    <property type="protein sequence ID" value="KIH85434.1"/>
    <property type="molecule type" value="Genomic_DNA"/>
</dbReference>
<dbReference type="OrthoDB" id="5573330at2"/>
<dbReference type="AlphaFoldDB" id="A0A0C2EHA3"/>
<evidence type="ECO:0000256" key="5">
    <source>
        <dbReference type="ARBA" id="ARBA00022989"/>
    </source>
</evidence>
<comment type="subcellular location">
    <subcellularLocation>
        <location evidence="1">Cell membrane</location>
        <topology evidence="1">Multi-pass membrane protein</topology>
    </subcellularLocation>
</comment>
<keyword evidence="9" id="KW-1185">Reference proteome</keyword>
<comment type="similarity">
    <text evidence="2">Belongs to the UPF0719 family.</text>
</comment>
<keyword evidence="5 7" id="KW-1133">Transmembrane helix</keyword>
<gene>
    <name evidence="8" type="ORF">UCMB321_0903</name>
</gene>
<keyword evidence="6 7" id="KW-0472">Membrane</keyword>
<keyword evidence="4 7" id="KW-0812">Transmembrane</keyword>
<feature type="transmembrane region" description="Helical" evidence="7">
    <location>
        <begin position="12"/>
        <end position="38"/>
    </location>
</feature>
<keyword evidence="3" id="KW-1003">Cell membrane</keyword>
<dbReference type="RefSeq" id="WP_040064179.1">
    <property type="nucleotide sequence ID" value="NZ_CP144470.1"/>
</dbReference>
<dbReference type="PATRIC" id="fig|226910.6.peg.896"/>
<dbReference type="Proteomes" id="UP000031535">
    <property type="component" value="Unassembled WGS sequence"/>
</dbReference>
<dbReference type="PANTHER" id="PTHR40043">
    <property type="entry name" value="UPF0719 INNER MEMBRANE PROTEIN YJFL"/>
    <property type="match status" value="1"/>
</dbReference>
<feature type="transmembrane region" description="Helical" evidence="7">
    <location>
        <begin position="82"/>
        <end position="104"/>
    </location>
</feature>
<comment type="caution">
    <text evidence="8">The sequence shown here is derived from an EMBL/GenBank/DDBJ whole genome shotgun (WGS) entry which is preliminary data.</text>
</comment>
<evidence type="ECO:0000256" key="3">
    <source>
        <dbReference type="ARBA" id="ARBA00022475"/>
    </source>
</evidence>
<evidence type="ECO:0000313" key="8">
    <source>
        <dbReference type="EMBL" id="KIH85434.1"/>
    </source>
</evidence>
<name>A0A0C2EHA3_9PSED</name>
<sequence length="141" mass="14590">MLDALRISLNATAVFGFIIYMAVAAVLFVLFQFIYTCLTPHKEFTLIREGNSAAAVALGGSLVGFALPASNIIANSISVVDVVVWVLIAAVVQLLAFAVTSLVLKGLSARIVRGEMAAAIYSAAVAISVGLLNSACMTPSA</sequence>
<organism evidence="8 9">
    <name type="scientific">Pseudomonas batumici</name>
    <dbReference type="NCBI Taxonomy" id="226910"/>
    <lineage>
        <taxon>Bacteria</taxon>
        <taxon>Pseudomonadati</taxon>
        <taxon>Pseudomonadota</taxon>
        <taxon>Gammaproteobacteria</taxon>
        <taxon>Pseudomonadales</taxon>
        <taxon>Pseudomonadaceae</taxon>
        <taxon>Pseudomonas</taxon>
    </lineage>
</organism>
<evidence type="ECO:0000313" key="9">
    <source>
        <dbReference type="Proteomes" id="UP000031535"/>
    </source>
</evidence>
<dbReference type="STRING" id="226910.UCMB321_0903"/>
<feature type="transmembrane region" description="Helical" evidence="7">
    <location>
        <begin position="116"/>
        <end position="135"/>
    </location>
</feature>
<evidence type="ECO:0000256" key="6">
    <source>
        <dbReference type="ARBA" id="ARBA00023136"/>
    </source>
</evidence>
<dbReference type="InterPro" id="IPR007140">
    <property type="entry name" value="DUF350"/>
</dbReference>
<protein>
    <submittedName>
        <fullName evidence="8">Membrane protein with DUF350 domain</fullName>
    </submittedName>
</protein>
<evidence type="ECO:0000256" key="2">
    <source>
        <dbReference type="ARBA" id="ARBA00005779"/>
    </source>
</evidence>
<evidence type="ECO:0000256" key="1">
    <source>
        <dbReference type="ARBA" id="ARBA00004651"/>
    </source>
</evidence>
<evidence type="ECO:0000256" key="7">
    <source>
        <dbReference type="SAM" id="Phobius"/>
    </source>
</evidence>
<reference evidence="8 9" key="1">
    <citation type="submission" date="2015-01" db="EMBL/GenBank/DDBJ databases">
        <title>Complete genome of Pseudomonas batumici UCM B-321 producer of the batumin antibiotic with strong antistaphilococcal and potential anticancer activity.</title>
        <authorList>
            <person name="Klochko V.V."/>
            <person name="Zelena L.B."/>
            <person name="Elena K.A."/>
            <person name="Reva O.N."/>
        </authorList>
    </citation>
    <scope>NUCLEOTIDE SEQUENCE [LARGE SCALE GENOMIC DNA]</scope>
    <source>
        <strain evidence="8 9">UCM B-321</strain>
    </source>
</reference>
<dbReference type="GO" id="GO:0005886">
    <property type="term" value="C:plasma membrane"/>
    <property type="evidence" value="ECO:0007669"/>
    <property type="project" value="UniProtKB-SubCell"/>
</dbReference>
<proteinExistence type="inferred from homology"/>
<accession>A0A0C2EHA3</accession>